<keyword evidence="2" id="KW-1185">Reference proteome</keyword>
<organism evidence="1 2">
    <name type="scientific">Glutamicibacter ardleyensis</name>
    <dbReference type="NCBI Taxonomy" id="225894"/>
    <lineage>
        <taxon>Bacteria</taxon>
        <taxon>Bacillati</taxon>
        <taxon>Actinomycetota</taxon>
        <taxon>Actinomycetes</taxon>
        <taxon>Micrococcales</taxon>
        <taxon>Micrococcaceae</taxon>
        <taxon>Glutamicibacter</taxon>
    </lineage>
</organism>
<gene>
    <name evidence="1" type="ORF">GCM10007173_19650</name>
</gene>
<name>A0ABQ2DKE5_9MICC</name>
<dbReference type="RefSeq" id="WP_188685404.1">
    <property type="nucleotide sequence ID" value="NZ_BMKX01000004.1"/>
</dbReference>
<comment type="caution">
    <text evidence="1">The sequence shown here is derived from an EMBL/GenBank/DDBJ whole genome shotgun (WGS) entry which is preliminary data.</text>
</comment>
<sequence length="238" mass="26860">MANFLIYGGCVSRDTFELVKDEHTLLAYVARQSLISASSKPETRINMRGLSAQFNSRMVKGDIQSNLLPTIRKVADDVDVFLFDILSERLGVFRLSGGTYITNSAELKKSELMESSAVAKASVPMGTEIHFNLWKNAANTFKKSLVDLGIFDKTYLIKSAWTDETVQGSATPRYRNWSSEKGNSLYEPYFEHLRELGFQMIVPPAEVSKSTEDHKWGPAPYHYQSEFYDFIVSALSLK</sequence>
<dbReference type="EMBL" id="BMKX01000004">
    <property type="protein sequence ID" value="GGJ60936.1"/>
    <property type="molecule type" value="Genomic_DNA"/>
</dbReference>
<reference evidence="2" key="1">
    <citation type="journal article" date="2019" name="Int. J. Syst. Evol. Microbiol.">
        <title>The Global Catalogue of Microorganisms (GCM) 10K type strain sequencing project: providing services to taxonomists for standard genome sequencing and annotation.</title>
        <authorList>
            <consortium name="The Broad Institute Genomics Platform"/>
            <consortium name="The Broad Institute Genome Sequencing Center for Infectious Disease"/>
            <person name="Wu L."/>
            <person name="Ma J."/>
        </authorList>
    </citation>
    <scope>NUCLEOTIDE SEQUENCE [LARGE SCALE GENOMIC DNA]</scope>
    <source>
        <strain evidence="2">CGMCC 1.3685</strain>
    </source>
</reference>
<dbReference type="InterPro" id="IPR046237">
    <property type="entry name" value="DUF6270"/>
</dbReference>
<accession>A0ABQ2DKE5</accession>
<dbReference type="Pfam" id="PF19786">
    <property type="entry name" value="DUF6270"/>
    <property type="match status" value="1"/>
</dbReference>
<dbReference type="GeneID" id="303304326"/>
<evidence type="ECO:0000313" key="1">
    <source>
        <dbReference type="EMBL" id="GGJ60936.1"/>
    </source>
</evidence>
<protein>
    <submittedName>
        <fullName evidence="1">Uncharacterized protein</fullName>
    </submittedName>
</protein>
<proteinExistence type="predicted"/>
<evidence type="ECO:0000313" key="2">
    <source>
        <dbReference type="Proteomes" id="UP000606115"/>
    </source>
</evidence>
<dbReference type="Proteomes" id="UP000606115">
    <property type="component" value="Unassembled WGS sequence"/>
</dbReference>